<protein>
    <submittedName>
        <fullName evidence="1">Unannotated protein</fullName>
    </submittedName>
</protein>
<name>A0A6J6U514_9ZZZZ</name>
<reference evidence="1" key="1">
    <citation type="submission" date="2020-05" db="EMBL/GenBank/DDBJ databases">
        <authorList>
            <person name="Chiriac C."/>
            <person name="Salcher M."/>
            <person name="Ghai R."/>
            <person name="Kavagutti S V."/>
        </authorList>
    </citation>
    <scope>NUCLEOTIDE SEQUENCE</scope>
</reference>
<organism evidence="1">
    <name type="scientific">freshwater metagenome</name>
    <dbReference type="NCBI Taxonomy" id="449393"/>
    <lineage>
        <taxon>unclassified sequences</taxon>
        <taxon>metagenomes</taxon>
        <taxon>ecological metagenomes</taxon>
    </lineage>
</organism>
<evidence type="ECO:0000313" key="1">
    <source>
        <dbReference type="EMBL" id="CAB4754425.1"/>
    </source>
</evidence>
<gene>
    <name evidence="1" type="ORF">UFOPK2809_01050</name>
</gene>
<sequence>MHRADLLTFILSGTRGQVSRELELLAANAVGALIRCRIDEPVLAHLLPESLHALCMARFGGANEIVICRIDSLQYWQPLVLDQVINPLLRCYSPSNCRSLHFGSVLINPGKEPHLFTALAMPTGQNIASGGRIGMTDVRRIIYVIDRCRQIKSLFGPTFCGNR</sequence>
<proteinExistence type="predicted"/>
<accession>A0A6J6U514</accession>
<dbReference type="AlphaFoldDB" id="A0A6J6U514"/>
<dbReference type="EMBL" id="CAEZZA010000149">
    <property type="protein sequence ID" value="CAB4754425.1"/>
    <property type="molecule type" value="Genomic_DNA"/>
</dbReference>